<evidence type="ECO:0000313" key="2">
    <source>
        <dbReference type="Proteomes" id="UP000001542"/>
    </source>
</evidence>
<name>A2DKP5_TRIV3</name>
<dbReference type="EMBL" id="DS113212">
    <property type="protein sequence ID" value="EAY19028.1"/>
    <property type="molecule type" value="Genomic_DNA"/>
</dbReference>
<dbReference type="VEuPathDB" id="TrichDB:TVAG_247070"/>
<organism evidence="1 2">
    <name type="scientific">Trichomonas vaginalis (strain ATCC PRA-98 / G3)</name>
    <dbReference type="NCBI Taxonomy" id="412133"/>
    <lineage>
        <taxon>Eukaryota</taxon>
        <taxon>Metamonada</taxon>
        <taxon>Parabasalia</taxon>
        <taxon>Trichomonadida</taxon>
        <taxon>Trichomonadidae</taxon>
        <taxon>Trichomonas</taxon>
    </lineage>
</organism>
<proteinExistence type="predicted"/>
<evidence type="ECO:0000313" key="1">
    <source>
        <dbReference type="EMBL" id="EAY19028.1"/>
    </source>
</evidence>
<sequence length="287" mass="33658">MFVQIYRYCQETMDTTLEYKITNYLYELSKDQEFPQESLIEFVSHLISIAHSIPKKVVEEENIPEVEPTLFVENESGYSSSFEEQRHYNSKLRLLFILVPFVQQENFIDEMFSLYDEFFGSECSDILSTDETPQFVYAAIRSSLFDFEEQFEKIQKVTEDIITLEDPSNQILFMNSILMLKKIPESLIPYFKEKVSYYFDDEEGSAFESHGDQLLGAMLISNSILQGIFTLEEALQKLQLIFMFESEEDDEKNKKLTELRRGYSNLLVRSAYLLSIPIIELSKSFVK</sequence>
<protein>
    <submittedName>
        <fullName evidence="1">Uncharacterized protein</fullName>
    </submittedName>
</protein>
<dbReference type="VEuPathDB" id="TrichDB:TVAGG3_0560890"/>
<reference evidence="1" key="2">
    <citation type="journal article" date="2007" name="Science">
        <title>Draft genome sequence of the sexually transmitted pathogen Trichomonas vaginalis.</title>
        <authorList>
            <person name="Carlton J.M."/>
            <person name="Hirt R.P."/>
            <person name="Silva J.C."/>
            <person name="Delcher A.L."/>
            <person name="Schatz M."/>
            <person name="Zhao Q."/>
            <person name="Wortman J.R."/>
            <person name="Bidwell S.L."/>
            <person name="Alsmark U.C.M."/>
            <person name="Besteiro S."/>
            <person name="Sicheritz-Ponten T."/>
            <person name="Noel C.J."/>
            <person name="Dacks J.B."/>
            <person name="Foster P.G."/>
            <person name="Simillion C."/>
            <person name="Van de Peer Y."/>
            <person name="Miranda-Saavedra D."/>
            <person name="Barton G.J."/>
            <person name="Westrop G.D."/>
            <person name="Mueller S."/>
            <person name="Dessi D."/>
            <person name="Fiori P.L."/>
            <person name="Ren Q."/>
            <person name="Paulsen I."/>
            <person name="Zhang H."/>
            <person name="Bastida-Corcuera F.D."/>
            <person name="Simoes-Barbosa A."/>
            <person name="Brown M.T."/>
            <person name="Hayes R.D."/>
            <person name="Mukherjee M."/>
            <person name="Okumura C.Y."/>
            <person name="Schneider R."/>
            <person name="Smith A.J."/>
            <person name="Vanacova S."/>
            <person name="Villalvazo M."/>
            <person name="Haas B.J."/>
            <person name="Pertea M."/>
            <person name="Feldblyum T.V."/>
            <person name="Utterback T.R."/>
            <person name="Shu C.L."/>
            <person name="Osoegawa K."/>
            <person name="de Jong P.J."/>
            <person name="Hrdy I."/>
            <person name="Horvathova L."/>
            <person name="Zubacova Z."/>
            <person name="Dolezal P."/>
            <person name="Malik S.B."/>
            <person name="Logsdon J.M. Jr."/>
            <person name="Henze K."/>
            <person name="Gupta A."/>
            <person name="Wang C.C."/>
            <person name="Dunne R.L."/>
            <person name="Upcroft J.A."/>
            <person name="Upcroft P."/>
            <person name="White O."/>
            <person name="Salzberg S.L."/>
            <person name="Tang P."/>
            <person name="Chiu C.-H."/>
            <person name="Lee Y.-S."/>
            <person name="Embley T.M."/>
            <person name="Coombs G.H."/>
            <person name="Mottram J.C."/>
            <person name="Tachezy J."/>
            <person name="Fraser-Liggett C.M."/>
            <person name="Johnson P.J."/>
        </authorList>
    </citation>
    <scope>NUCLEOTIDE SEQUENCE [LARGE SCALE GENOMIC DNA]</scope>
    <source>
        <strain evidence="1">G3</strain>
    </source>
</reference>
<gene>
    <name evidence="1" type="ORF">TVAG_247070</name>
</gene>
<keyword evidence="2" id="KW-1185">Reference proteome</keyword>
<dbReference type="RefSeq" id="XP_001580014.1">
    <property type="nucleotide sequence ID" value="XM_001579964.1"/>
</dbReference>
<dbReference type="Proteomes" id="UP000001542">
    <property type="component" value="Unassembled WGS sequence"/>
</dbReference>
<dbReference type="KEGG" id="tva:5464548"/>
<dbReference type="AlphaFoldDB" id="A2DKP5"/>
<reference evidence="1" key="1">
    <citation type="submission" date="2006-10" db="EMBL/GenBank/DDBJ databases">
        <authorList>
            <person name="Amadeo P."/>
            <person name="Zhao Q."/>
            <person name="Wortman J."/>
            <person name="Fraser-Liggett C."/>
            <person name="Carlton J."/>
        </authorList>
    </citation>
    <scope>NUCLEOTIDE SEQUENCE</scope>
    <source>
        <strain evidence="1">G3</strain>
    </source>
</reference>
<dbReference type="InParanoid" id="A2DKP5"/>
<accession>A2DKP5</accession>